<keyword evidence="3" id="KW-0393">Immunoglobulin domain</keyword>
<reference evidence="7" key="2">
    <citation type="submission" date="2025-08" db="UniProtKB">
        <authorList>
            <consortium name="Ensembl"/>
        </authorList>
    </citation>
    <scope>IDENTIFICATION</scope>
</reference>
<keyword evidence="4" id="KW-1133">Transmembrane helix</keyword>
<dbReference type="PROSITE" id="PS50835">
    <property type="entry name" value="IG_LIKE"/>
    <property type="match status" value="2"/>
</dbReference>
<dbReference type="Ensembl" id="ENSCJPT00005015256.1">
    <property type="protein sequence ID" value="ENSCJPP00005010274.1"/>
    <property type="gene ID" value="ENSCJPG00005008975.1"/>
</dbReference>
<dbReference type="GO" id="GO:0061470">
    <property type="term" value="P:T follicular helper cell differentiation"/>
    <property type="evidence" value="ECO:0007669"/>
    <property type="project" value="Ensembl"/>
</dbReference>
<evidence type="ECO:0000313" key="8">
    <source>
        <dbReference type="Proteomes" id="UP000694412"/>
    </source>
</evidence>
<name>A0A8C2TAV2_COTJA</name>
<dbReference type="Pfam" id="PF22705">
    <property type="entry name" value="C2-set_3"/>
    <property type="match status" value="1"/>
</dbReference>
<keyword evidence="4" id="KW-0812">Transmembrane</keyword>
<protein>
    <submittedName>
        <fullName evidence="7">Inducible T cell costimulator ligand</fullName>
    </submittedName>
</protein>
<sequence>MNRRGSGFLLLFLHILRAVTALEKIVSKPGDNVTLSCIYAGREFSLDSLRIYWQIDGDEDTKSCSVVHALISGQDNESLQCSQFKNRTQLLWDKLGDGNFSLLLFNVRQGDEHTYKCVVMQTVEYTSVIHQEQVVLSLAASYSQPILSGPKRNSYSTGEEVTFSCRSDNGYPEPNVYWINRTDNTLLSQSDFNIAQHPDGTYSVLSTLKVNATSDMQIECFIENKILQENTSANYSEELQSNGTSTGSHKETAKSGQGAQAAAILSVVVLMALLTVLICWLRRRKSSQLVSYTAPI</sequence>
<dbReference type="InterPro" id="IPR007110">
    <property type="entry name" value="Ig-like_dom"/>
</dbReference>
<dbReference type="PANTHER" id="PTHR24100">
    <property type="entry name" value="BUTYROPHILIN"/>
    <property type="match status" value="1"/>
</dbReference>
<dbReference type="GO" id="GO:0042802">
    <property type="term" value="F:identical protein binding"/>
    <property type="evidence" value="ECO:0007669"/>
    <property type="project" value="Ensembl"/>
</dbReference>
<feature type="signal peptide" evidence="5">
    <location>
        <begin position="1"/>
        <end position="21"/>
    </location>
</feature>
<feature type="chain" id="PRO_5034630124" evidence="5">
    <location>
        <begin position="22"/>
        <end position="296"/>
    </location>
</feature>
<organism evidence="7 8">
    <name type="scientific">Coturnix japonica</name>
    <name type="common">Japanese quail</name>
    <name type="synonym">Coturnix coturnix japonica</name>
    <dbReference type="NCBI Taxonomy" id="93934"/>
    <lineage>
        <taxon>Eukaryota</taxon>
        <taxon>Metazoa</taxon>
        <taxon>Chordata</taxon>
        <taxon>Craniata</taxon>
        <taxon>Vertebrata</taxon>
        <taxon>Euteleostomi</taxon>
        <taxon>Archelosauria</taxon>
        <taxon>Archosauria</taxon>
        <taxon>Dinosauria</taxon>
        <taxon>Saurischia</taxon>
        <taxon>Theropoda</taxon>
        <taxon>Coelurosauria</taxon>
        <taxon>Aves</taxon>
        <taxon>Neognathae</taxon>
        <taxon>Galloanserae</taxon>
        <taxon>Galliformes</taxon>
        <taxon>Phasianidae</taxon>
        <taxon>Perdicinae</taxon>
        <taxon>Coturnix</taxon>
    </lineage>
</organism>
<dbReference type="InterPro" id="IPR013106">
    <property type="entry name" value="Ig_V-set"/>
</dbReference>
<dbReference type="InterPro" id="IPR050504">
    <property type="entry name" value="IgSF_BTN/MOG"/>
</dbReference>
<reference evidence="7" key="1">
    <citation type="submission" date="2015-11" db="EMBL/GenBank/DDBJ databases">
        <authorList>
            <consortium name="International Coturnix japonica Genome Analysis Consortium"/>
            <person name="Warren W."/>
            <person name="Burt D.W."/>
            <person name="Antin P.B."/>
            <person name="Lanford R."/>
            <person name="Gros J."/>
            <person name="Wilson R.K."/>
        </authorList>
    </citation>
    <scope>NUCLEOTIDE SEQUENCE [LARGE SCALE GENOMIC DNA]</scope>
</reference>
<accession>A0A8C2TAV2</accession>
<dbReference type="KEGG" id="cjo:107324170"/>
<feature type="domain" description="Ig-like" evidence="6">
    <location>
        <begin position="145"/>
        <end position="240"/>
    </location>
</feature>
<keyword evidence="2 4" id="KW-0472">Membrane</keyword>
<dbReference type="Gene3D" id="2.60.40.10">
    <property type="entry name" value="Immunoglobulins"/>
    <property type="match status" value="2"/>
</dbReference>
<gene>
    <name evidence="7" type="primary">ICOSLG</name>
</gene>
<dbReference type="InterPro" id="IPR053896">
    <property type="entry name" value="BTN3A2-like_Ig-C"/>
</dbReference>
<dbReference type="InterPro" id="IPR003599">
    <property type="entry name" value="Ig_sub"/>
</dbReference>
<keyword evidence="5" id="KW-0732">Signal</keyword>
<dbReference type="GeneTree" id="ENSGT00940000161590"/>
<dbReference type="GO" id="GO:0009897">
    <property type="term" value="C:external side of plasma membrane"/>
    <property type="evidence" value="ECO:0007669"/>
    <property type="project" value="Ensembl"/>
</dbReference>
<feature type="domain" description="Ig-like" evidence="6">
    <location>
        <begin position="30"/>
        <end position="137"/>
    </location>
</feature>
<dbReference type="PANTHER" id="PTHR24100:SF151">
    <property type="entry name" value="ICOS LIGAND"/>
    <property type="match status" value="1"/>
</dbReference>
<dbReference type="AlphaFoldDB" id="A0A8C2TAV2"/>
<dbReference type="Proteomes" id="UP000694412">
    <property type="component" value="Chromosome 1"/>
</dbReference>
<dbReference type="Pfam" id="PF07686">
    <property type="entry name" value="V-set"/>
    <property type="match status" value="1"/>
</dbReference>
<evidence type="ECO:0000256" key="4">
    <source>
        <dbReference type="SAM" id="Phobius"/>
    </source>
</evidence>
<keyword evidence="8" id="KW-1185">Reference proteome</keyword>
<dbReference type="InterPro" id="IPR013783">
    <property type="entry name" value="Ig-like_fold"/>
</dbReference>
<evidence type="ECO:0000256" key="5">
    <source>
        <dbReference type="SAM" id="SignalP"/>
    </source>
</evidence>
<dbReference type="GeneID" id="107324170"/>
<reference evidence="7" key="3">
    <citation type="submission" date="2025-09" db="UniProtKB">
        <authorList>
            <consortium name="Ensembl"/>
        </authorList>
    </citation>
    <scope>IDENTIFICATION</scope>
</reference>
<evidence type="ECO:0000256" key="3">
    <source>
        <dbReference type="ARBA" id="ARBA00023319"/>
    </source>
</evidence>
<dbReference type="SMART" id="SM00409">
    <property type="entry name" value="IG"/>
    <property type="match status" value="2"/>
</dbReference>
<evidence type="ECO:0000259" key="6">
    <source>
        <dbReference type="PROSITE" id="PS50835"/>
    </source>
</evidence>
<comment type="subcellular location">
    <subcellularLocation>
        <location evidence="1">Membrane</location>
    </subcellularLocation>
</comment>
<dbReference type="GO" id="GO:0032753">
    <property type="term" value="P:positive regulation of interleukin-4 production"/>
    <property type="evidence" value="ECO:0007669"/>
    <property type="project" value="Ensembl"/>
</dbReference>
<dbReference type="SUPFAM" id="SSF48726">
    <property type="entry name" value="Immunoglobulin"/>
    <property type="match status" value="2"/>
</dbReference>
<evidence type="ECO:0000256" key="2">
    <source>
        <dbReference type="ARBA" id="ARBA00023136"/>
    </source>
</evidence>
<dbReference type="CTD" id="23308"/>
<dbReference type="GO" id="GO:0048018">
    <property type="term" value="F:receptor ligand activity"/>
    <property type="evidence" value="ECO:0007669"/>
    <property type="project" value="Ensembl"/>
</dbReference>
<dbReference type="InterPro" id="IPR036179">
    <property type="entry name" value="Ig-like_dom_sf"/>
</dbReference>
<dbReference type="OrthoDB" id="10055806at2759"/>
<evidence type="ECO:0000256" key="1">
    <source>
        <dbReference type="ARBA" id="ARBA00004370"/>
    </source>
</evidence>
<dbReference type="RefSeq" id="XP_015739422.1">
    <property type="nucleotide sequence ID" value="XM_015883936.2"/>
</dbReference>
<feature type="transmembrane region" description="Helical" evidence="4">
    <location>
        <begin position="261"/>
        <end position="281"/>
    </location>
</feature>
<proteinExistence type="predicted"/>
<dbReference type="GO" id="GO:0050852">
    <property type="term" value="P:T cell receptor signaling pathway"/>
    <property type="evidence" value="ECO:0007669"/>
    <property type="project" value="TreeGrafter"/>
</dbReference>
<evidence type="ECO:0000313" key="7">
    <source>
        <dbReference type="Ensembl" id="ENSCJPP00005010274.1"/>
    </source>
</evidence>